<dbReference type="RefSeq" id="WP_160795435.1">
    <property type="nucleotide sequence ID" value="NZ_WSSB01000004.1"/>
</dbReference>
<name>A0A845BM94_9NEIS</name>
<comment type="similarity">
    <text evidence="3 9">Belongs to the CobD/CbiB family.</text>
</comment>
<dbReference type="PANTHER" id="PTHR34308">
    <property type="entry name" value="COBALAMIN BIOSYNTHESIS PROTEIN CBIB"/>
    <property type="match status" value="1"/>
</dbReference>
<evidence type="ECO:0000256" key="4">
    <source>
        <dbReference type="ARBA" id="ARBA00022475"/>
    </source>
</evidence>
<dbReference type="Proteomes" id="UP000467214">
    <property type="component" value="Unassembled WGS sequence"/>
</dbReference>
<keyword evidence="7 9" id="KW-1133">Transmembrane helix</keyword>
<dbReference type="Pfam" id="PF03186">
    <property type="entry name" value="CobD_Cbib"/>
    <property type="match status" value="1"/>
</dbReference>
<evidence type="ECO:0000256" key="5">
    <source>
        <dbReference type="ARBA" id="ARBA00022573"/>
    </source>
</evidence>
<evidence type="ECO:0000256" key="1">
    <source>
        <dbReference type="ARBA" id="ARBA00004651"/>
    </source>
</evidence>
<proteinExistence type="inferred from homology"/>
<comment type="subcellular location">
    <subcellularLocation>
        <location evidence="1 9">Cell membrane</location>
        <topology evidence="1 9">Multi-pass membrane protein</topology>
    </subcellularLocation>
</comment>
<evidence type="ECO:0000256" key="3">
    <source>
        <dbReference type="ARBA" id="ARBA00006263"/>
    </source>
</evidence>
<keyword evidence="8 9" id="KW-0472">Membrane</keyword>
<protein>
    <recommendedName>
        <fullName evidence="9">Cobalamin biosynthesis protein CobD</fullName>
    </recommendedName>
</protein>
<evidence type="ECO:0000256" key="9">
    <source>
        <dbReference type="HAMAP-Rule" id="MF_00024"/>
    </source>
</evidence>
<feature type="transmembrane region" description="Helical" evidence="9">
    <location>
        <begin position="6"/>
        <end position="24"/>
    </location>
</feature>
<dbReference type="GO" id="GO:0009236">
    <property type="term" value="P:cobalamin biosynthetic process"/>
    <property type="evidence" value="ECO:0007669"/>
    <property type="project" value="UniProtKB-UniRule"/>
</dbReference>
<organism evidence="10 11">
    <name type="scientific">Craterilacuibacter sinensis</name>
    <dbReference type="NCBI Taxonomy" id="2686017"/>
    <lineage>
        <taxon>Bacteria</taxon>
        <taxon>Pseudomonadati</taxon>
        <taxon>Pseudomonadota</taxon>
        <taxon>Betaproteobacteria</taxon>
        <taxon>Neisseriales</taxon>
        <taxon>Neisseriaceae</taxon>
        <taxon>Craterilacuibacter</taxon>
    </lineage>
</organism>
<dbReference type="GO" id="GO:0048472">
    <property type="term" value="F:threonine-phosphate decarboxylase activity"/>
    <property type="evidence" value="ECO:0007669"/>
    <property type="project" value="InterPro"/>
</dbReference>
<keyword evidence="5 9" id="KW-0169">Cobalamin biosynthesis</keyword>
<dbReference type="HAMAP" id="MF_00024">
    <property type="entry name" value="CobD_CbiB"/>
    <property type="match status" value="1"/>
</dbReference>
<evidence type="ECO:0000256" key="2">
    <source>
        <dbReference type="ARBA" id="ARBA00004953"/>
    </source>
</evidence>
<comment type="pathway">
    <text evidence="2 9">Cofactor biosynthesis; adenosylcobalamin biosynthesis.</text>
</comment>
<evidence type="ECO:0000313" key="11">
    <source>
        <dbReference type="Proteomes" id="UP000467214"/>
    </source>
</evidence>
<gene>
    <name evidence="9" type="primary">cobD</name>
    <name evidence="10" type="ORF">GQF02_05335</name>
</gene>
<evidence type="ECO:0000256" key="7">
    <source>
        <dbReference type="ARBA" id="ARBA00022989"/>
    </source>
</evidence>
<feature type="transmembrane region" description="Helical" evidence="9">
    <location>
        <begin position="299"/>
        <end position="317"/>
    </location>
</feature>
<accession>A0A845BM94</accession>
<dbReference type="UniPathway" id="UPA00148"/>
<sequence length="318" mass="33891">MVTSVPLLMLAALMGLGLLLDLLLGEPRRLHPLVGFGTLASALERRLNKGSARRACGLLAWVLAVLPLVLLSFWLLALAHTRWGAWAWLGHAVLLYGALGLRSLRDHSAPIAQALHGGDLAGARRMTACIVSRDTQEASESDLAKAGVESLLENGSDAVFGTLFWFAIAGGPGALLFRLANTLDAMWGYRNARFGEFGWMAARTDDVLGFIPARLTALTYALLGHTRCALRCWKTQASNWPSPNAGPVMAAGAGALGLTLGGKARYDGEDEMRPPLGEGRHARATDLARAWALVAKGSVLWLIIFSLVAALATPGLWP</sequence>
<evidence type="ECO:0000256" key="8">
    <source>
        <dbReference type="ARBA" id="ARBA00023136"/>
    </source>
</evidence>
<dbReference type="PANTHER" id="PTHR34308:SF1">
    <property type="entry name" value="COBALAMIN BIOSYNTHESIS PROTEIN CBIB"/>
    <property type="match status" value="1"/>
</dbReference>
<dbReference type="GO" id="GO:0015420">
    <property type="term" value="F:ABC-type vitamin B12 transporter activity"/>
    <property type="evidence" value="ECO:0007669"/>
    <property type="project" value="UniProtKB-UniRule"/>
</dbReference>
<evidence type="ECO:0000256" key="6">
    <source>
        <dbReference type="ARBA" id="ARBA00022692"/>
    </source>
</evidence>
<comment type="caution">
    <text evidence="10">The sequence shown here is derived from an EMBL/GenBank/DDBJ whole genome shotgun (WGS) entry which is preliminary data.</text>
</comment>
<dbReference type="InterPro" id="IPR004485">
    <property type="entry name" value="Cobalamin_biosynth_CobD/CbiB"/>
</dbReference>
<dbReference type="AlphaFoldDB" id="A0A845BM94"/>
<reference evidence="10 11" key="1">
    <citation type="submission" date="2019-12" db="EMBL/GenBank/DDBJ databases">
        <title>Neisseriaceae gen. nov. sp. Genome sequencing and assembly.</title>
        <authorList>
            <person name="Liu Z."/>
            <person name="Li A."/>
        </authorList>
    </citation>
    <scope>NUCLEOTIDE SEQUENCE [LARGE SCALE GENOMIC DNA]</scope>
    <source>
        <strain evidence="10 11">B2N2-7</strain>
    </source>
</reference>
<keyword evidence="4 9" id="KW-1003">Cell membrane</keyword>
<keyword evidence="6 9" id="KW-0812">Transmembrane</keyword>
<comment type="caution">
    <text evidence="9">Lacks conserved residue(s) required for the propagation of feature annotation.</text>
</comment>
<dbReference type="NCBIfam" id="TIGR00380">
    <property type="entry name" value="cobal_cbiB"/>
    <property type="match status" value="1"/>
</dbReference>
<evidence type="ECO:0000313" key="10">
    <source>
        <dbReference type="EMBL" id="MXR36394.1"/>
    </source>
</evidence>
<keyword evidence="11" id="KW-1185">Reference proteome</keyword>
<comment type="function">
    <text evidence="9">Converts cobyric acid to cobinamide by the addition of aminopropanol on the F carboxylic group.</text>
</comment>
<dbReference type="EMBL" id="WSSB01000004">
    <property type="protein sequence ID" value="MXR36394.1"/>
    <property type="molecule type" value="Genomic_DNA"/>
</dbReference>
<dbReference type="GO" id="GO:0005886">
    <property type="term" value="C:plasma membrane"/>
    <property type="evidence" value="ECO:0007669"/>
    <property type="project" value="UniProtKB-SubCell"/>
</dbReference>
<feature type="transmembrane region" description="Helical" evidence="9">
    <location>
        <begin position="55"/>
        <end position="77"/>
    </location>
</feature>